<gene>
    <name evidence="1" type="ORF">ACFPQB_14025</name>
</gene>
<proteinExistence type="predicted"/>
<protein>
    <submittedName>
        <fullName evidence="1">DUF1059 domain-containing protein</fullName>
    </submittedName>
</protein>
<keyword evidence="2" id="KW-1185">Reference proteome</keyword>
<dbReference type="EMBL" id="JBHSNS010000006">
    <property type="protein sequence ID" value="MFC5730041.1"/>
    <property type="molecule type" value="Genomic_DNA"/>
</dbReference>
<evidence type="ECO:0000313" key="2">
    <source>
        <dbReference type="Proteomes" id="UP001596072"/>
    </source>
</evidence>
<dbReference type="Proteomes" id="UP001596072">
    <property type="component" value="Unassembled WGS sequence"/>
</dbReference>
<dbReference type="RefSeq" id="WP_136435460.1">
    <property type="nucleotide sequence ID" value="NZ_JBHSNS010000006.1"/>
</dbReference>
<reference evidence="2" key="1">
    <citation type="journal article" date="2019" name="Int. J. Syst. Evol. Microbiol.">
        <title>The Global Catalogue of Microorganisms (GCM) 10K type strain sequencing project: providing services to taxonomists for standard genome sequencing and annotation.</title>
        <authorList>
            <consortium name="The Broad Institute Genomics Platform"/>
            <consortium name="The Broad Institute Genome Sequencing Center for Infectious Disease"/>
            <person name="Wu L."/>
            <person name="Ma J."/>
        </authorList>
    </citation>
    <scope>NUCLEOTIDE SEQUENCE [LARGE SCALE GENOMIC DNA]</scope>
    <source>
        <strain evidence="2">YIM 94188</strain>
    </source>
</reference>
<organism evidence="1 2">
    <name type="scientific">Nocardioides vastitatis</name>
    <dbReference type="NCBI Taxonomy" id="2568655"/>
    <lineage>
        <taxon>Bacteria</taxon>
        <taxon>Bacillati</taxon>
        <taxon>Actinomycetota</taxon>
        <taxon>Actinomycetes</taxon>
        <taxon>Propionibacteriales</taxon>
        <taxon>Nocardioidaceae</taxon>
        <taxon>Nocardioides</taxon>
    </lineage>
</organism>
<evidence type="ECO:0000313" key="1">
    <source>
        <dbReference type="EMBL" id="MFC5730041.1"/>
    </source>
</evidence>
<accession>A0ABW0ZGB3</accession>
<dbReference type="InterPro" id="IPR009409">
    <property type="entry name" value="DUF1059"/>
</dbReference>
<name>A0ABW0ZGB3_9ACTN</name>
<sequence>MAKVIRCECGYVARGATEAELLAQAEGHIRDTHPDLVGRVSRQDLLDMAEEV</sequence>
<comment type="caution">
    <text evidence="1">The sequence shown here is derived from an EMBL/GenBank/DDBJ whole genome shotgun (WGS) entry which is preliminary data.</text>
</comment>
<dbReference type="Pfam" id="PF06348">
    <property type="entry name" value="DUF1059"/>
    <property type="match status" value="1"/>
</dbReference>